<evidence type="ECO:0000313" key="4">
    <source>
        <dbReference type="EMBL" id="MCX2974338.1"/>
    </source>
</evidence>
<proteinExistence type="predicted"/>
<feature type="region of interest" description="Disordered" evidence="1">
    <location>
        <begin position="537"/>
        <end position="556"/>
    </location>
</feature>
<dbReference type="PANTHER" id="PTHR40940">
    <property type="entry name" value="PROTEIN BATD-RELATED"/>
    <property type="match status" value="1"/>
</dbReference>
<comment type="caution">
    <text evidence="4">The sequence shown here is derived from an EMBL/GenBank/DDBJ whole genome shotgun (WGS) entry which is preliminary data.</text>
</comment>
<dbReference type="InterPro" id="IPR025738">
    <property type="entry name" value="BatD"/>
</dbReference>
<reference evidence="4" key="1">
    <citation type="submission" date="2019-02" db="EMBL/GenBank/DDBJ databases">
        <authorList>
            <person name="Li S.-H."/>
        </authorList>
    </citation>
    <scope>NUCLEOTIDE SEQUENCE</scope>
    <source>
        <strain evidence="4">IMCC8485</strain>
    </source>
</reference>
<dbReference type="InterPro" id="IPR057699">
    <property type="entry name" value="DUF7939"/>
</dbReference>
<dbReference type="RefSeq" id="WP_279253121.1">
    <property type="nucleotide sequence ID" value="NZ_SHNP01000004.1"/>
</dbReference>
<evidence type="ECO:0000256" key="2">
    <source>
        <dbReference type="SAM" id="SignalP"/>
    </source>
</evidence>
<dbReference type="EMBL" id="SHNP01000004">
    <property type="protein sequence ID" value="MCX2974338.1"/>
    <property type="molecule type" value="Genomic_DNA"/>
</dbReference>
<protein>
    <submittedName>
        <fullName evidence="4">Protein BatD</fullName>
    </submittedName>
</protein>
<dbReference type="PANTHER" id="PTHR40940:SF1">
    <property type="entry name" value="PROTEIN BATD"/>
    <property type="match status" value="1"/>
</dbReference>
<feature type="chain" id="PRO_5047372503" evidence="2">
    <location>
        <begin position="27"/>
        <end position="556"/>
    </location>
</feature>
<dbReference type="Pfam" id="PF25607">
    <property type="entry name" value="DUF7939"/>
    <property type="match status" value="1"/>
</dbReference>
<organism evidence="4 5">
    <name type="scientific">Candidatus Seongchinamella marina</name>
    <dbReference type="NCBI Taxonomy" id="2518990"/>
    <lineage>
        <taxon>Bacteria</taxon>
        <taxon>Pseudomonadati</taxon>
        <taxon>Pseudomonadota</taxon>
        <taxon>Gammaproteobacteria</taxon>
        <taxon>Cellvibrionales</taxon>
        <taxon>Halieaceae</taxon>
        <taxon>Seongchinamella</taxon>
    </lineage>
</organism>
<name>A0ABT3SWG3_9GAMM</name>
<sequence>MMKRIGKSARWAVILLLCKAPLMANAAVEATVDRQQVAMGDTLQLVISATEDDEDLGTVSLNTLLTDWEILSRKTSSNTTIVNGKRNHNRQLQIEITPRRPGALIISSFQVGASKTAPVWVNVSKMARVDPGTEAILFEATVDSDSVYVQGQLILTLRLQQAVNLDGRSISDLQLPGAFVVPLEQKSFQRTVSGRPWLVHEVRYAIFPEKSGVLEIPAQSFSARESGPRRSVFDTSRGKLIRLQSKALKIEVLPRPAAYSGSTWLPARNIVVEEEWSTEPEKLRAGESVTRTIRLRGEGLQGAQLPPVLLTTTDGIKHYPDQPTIADAEISTGLLGSRSDSVAIVPTRAGSIELPAVEIPWWDTQTQAMRTAAVPARTLQIMPAANAVSANPVAGNEQLAPGSTADTGQQPLWQWQLATLFCAIGWAFSLLLLRKGATKNSSQAADDPKTVSPKAAYKSLIAACAADQPSQARKTLIQWAAAIQDNPSITSLNAAGNAMADSELKLELLKLEQALYSSATDLWHGAPLRAAVERLQRLQRSPNTGETDDLSLYPSD</sequence>
<dbReference type="Proteomes" id="UP001143307">
    <property type="component" value="Unassembled WGS sequence"/>
</dbReference>
<gene>
    <name evidence="4" type="ORF">EYC87_12160</name>
</gene>
<evidence type="ECO:0000313" key="5">
    <source>
        <dbReference type="Proteomes" id="UP001143307"/>
    </source>
</evidence>
<feature type="signal peptide" evidence="2">
    <location>
        <begin position="1"/>
        <end position="26"/>
    </location>
</feature>
<feature type="domain" description="DUF7939" evidence="3">
    <location>
        <begin position="454"/>
        <end position="537"/>
    </location>
</feature>
<evidence type="ECO:0000259" key="3">
    <source>
        <dbReference type="Pfam" id="PF25607"/>
    </source>
</evidence>
<keyword evidence="5" id="KW-1185">Reference proteome</keyword>
<dbReference type="Pfam" id="PF13584">
    <property type="entry name" value="BatD"/>
    <property type="match status" value="1"/>
</dbReference>
<accession>A0ABT3SWG3</accession>
<evidence type="ECO:0000256" key="1">
    <source>
        <dbReference type="SAM" id="MobiDB-lite"/>
    </source>
</evidence>
<keyword evidence="2" id="KW-0732">Signal</keyword>